<protein>
    <submittedName>
        <fullName evidence="2">Isochorismatase family protein</fullName>
    </submittedName>
</protein>
<gene>
    <name evidence="2" type="ORF">N0B16_04150</name>
</gene>
<dbReference type="SUPFAM" id="SSF52499">
    <property type="entry name" value="Isochorismatase-like hydrolases"/>
    <property type="match status" value="1"/>
</dbReference>
<dbReference type="Gene3D" id="3.40.50.850">
    <property type="entry name" value="Isochorismatase-like"/>
    <property type="match status" value="1"/>
</dbReference>
<evidence type="ECO:0000313" key="3">
    <source>
        <dbReference type="Proteomes" id="UP001208114"/>
    </source>
</evidence>
<dbReference type="EMBL" id="JAOTEN010000001">
    <property type="protein sequence ID" value="MCU7613622.1"/>
    <property type="molecule type" value="Genomic_DNA"/>
</dbReference>
<organism evidence="2 3">
    <name type="scientific">Chryseobacterium gilvum</name>
    <dbReference type="NCBI Taxonomy" id="2976534"/>
    <lineage>
        <taxon>Bacteria</taxon>
        <taxon>Pseudomonadati</taxon>
        <taxon>Bacteroidota</taxon>
        <taxon>Flavobacteriia</taxon>
        <taxon>Flavobacteriales</taxon>
        <taxon>Weeksellaceae</taxon>
        <taxon>Chryseobacterium group</taxon>
        <taxon>Chryseobacterium</taxon>
    </lineage>
</organism>
<dbReference type="PANTHER" id="PTHR43559:SF3">
    <property type="entry name" value="HYDROLASE YCAC-RELATED"/>
    <property type="match status" value="1"/>
</dbReference>
<proteinExistence type="predicted"/>
<dbReference type="Proteomes" id="UP001208114">
    <property type="component" value="Unassembled WGS sequence"/>
</dbReference>
<evidence type="ECO:0000259" key="1">
    <source>
        <dbReference type="Pfam" id="PF00857"/>
    </source>
</evidence>
<dbReference type="PANTHER" id="PTHR43559">
    <property type="entry name" value="HYDROLASE YCAC-RELATED"/>
    <property type="match status" value="1"/>
</dbReference>
<dbReference type="Pfam" id="PF00857">
    <property type="entry name" value="Isochorismatase"/>
    <property type="match status" value="1"/>
</dbReference>
<feature type="domain" description="Isochorismatase-like" evidence="1">
    <location>
        <begin position="2"/>
        <end position="155"/>
    </location>
</feature>
<reference evidence="3" key="1">
    <citation type="submission" date="2023-07" db="EMBL/GenBank/DDBJ databases">
        <title>Chryseobacterium sp. GMJ5 Genome sequencing and assembly.</title>
        <authorList>
            <person name="Jung Y."/>
        </authorList>
    </citation>
    <scope>NUCLEOTIDE SEQUENCE [LARGE SCALE GENOMIC DNA]</scope>
    <source>
        <strain evidence="3">GMJ5</strain>
    </source>
</reference>
<sequence length="186" mass="20676">MLLIDHQVGTIKLARNINHEEIIRNTRALARTAIETDMSLILTSSQEDHFQGLLITDIQEIAPTAYANRIRRPGVVDAWLYQPFKEAIEKTGKKRLIMAGLTNDVCIVYPAMSAVEDGYEVQVVVDAGGSPTTLADETALRRMENAGVVLTSTNQLMAELAMDWASETGSKIQDIMYNEILKQLIE</sequence>
<dbReference type="InterPro" id="IPR036380">
    <property type="entry name" value="Isochorismatase-like_sf"/>
</dbReference>
<keyword evidence="3" id="KW-1185">Reference proteome</keyword>
<comment type="caution">
    <text evidence="2">The sequence shown here is derived from an EMBL/GenBank/DDBJ whole genome shotgun (WGS) entry which is preliminary data.</text>
</comment>
<name>A0ABT2VXI2_9FLAO</name>
<dbReference type="InterPro" id="IPR053152">
    <property type="entry name" value="Hydrolase_YcaC-like"/>
</dbReference>
<accession>A0ABT2VXI2</accession>
<dbReference type="InterPro" id="IPR000868">
    <property type="entry name" value="Isochorismatase-like_dom"/>
</dbReference>
<evidence type="ECO:0000313" key="2">
    <source>
        <dbReference type="EMBL" id="MCU7613622.1"/>
    </source>
</evidence>